<evidence type="ECO:0000313" key="1">
    <source>
        <dbReference type="EMBL" id="ABM76654.1"/>
    </source>
</evidence>
<organism evidence="1 2">
    <name type="scientific">Prochlorococcus marinus (strain NATL1A)</name>
    <dbReference type="NCBI Taxonomy" id="167555"/>
    <lineage>
        <taxon>Bacteria</taxon>
        <taxon>Bacillati</taxon>
        <taxon>Cyanobacteriota</taxon>
        <taxon>Cyanophyceae</taxon>
        <taxon>Synechococcales</taxon>
        <taxon>Prochlorococcaceae</taxon>
        <taxon>Prochlorococcus</taxon>
    </lineage>
</organism>
<name>A2C594_PROM1</name>
<evidence type="ECO:0000313" key="2">
    <source>
        <dbReference type="Proteomes" id="UP000002592"/>
    </source>
</evidence>
<proteinExistence type="predicted"/>
<reference evidence="2" key="1">
    <citation type="journal article" date="2007" name="PLoS Genet.">
        <title>Patterns and implications of gene gain and loss in the evolution of Prochlorococcus.</title>
        <authorList>
            <person name="Kettler G.C."/>
            <person name="Martiny A.C."/>
            <person name="Huang K."/>
            <person name="Zucker J."/>
            <person name="Coleman M.L."/>
            <person name="Rodrigue S."/>
            <person name="Chen F."/>
            <person name="Lapidus A."/>
            <person name="Ferriera S."/>
            <person name="Johnson J."/>
            <person name="Steglich C."/>
            <person name="Church G.M."/>
            <person name="Richardson P."/>
            <person name="Chisholm S.W."/>
        </authorList>
    </citation>
    <scope>NUCLEOTIDE SEQUENCE [LARGE SCALE GENOMIC DNA]</scope>
    <source>
        <strain evidence="2">NATL1A</strain>
    </source>
</reference>
<dbReference type="KEGG" id="pme:NATL1_20981"/>
<dbReference type="HOGENOM" id="CLU_193779_1_0_3"/>
<dbReference type="EMBL" id="CP000553">
    <property type="protein sequence ID" value="ABM76654.1"/>
    <property type="molecule type" value="Genomic_DNA"/>
</dbReference>
<dbReference type="RefSeq" id="WP_011824598.1">
    <property type="nucleotide sequence ID" value="NC_008819.1"/>
</dbReference>
<dbReference type="AlphaFoldDB" id="A2C594"/>
<accession>A2C594</accession>
<dbReference type="Proteomes" id="UP000002592">
    <property type="component" value="Chromosome"/>
</dbReference>
<sequence length="63" mass="7013">MATITIDDQEYNTDNLSTEAKNQVASLQFVRTELNRLSAQVAVFKTAESAYAKALKSELDNMN</sequence>
<protein>
    <submittedName>
        <fullName evidence="1">Uncharacterized protein</fullName>
    </submittedName>
</protein>
<dbReference type="eggNOG" id="ENOG503032Y">
    <property type="taxonomic scope" value="Bacteria"/>
</dbReference>
<gene>
    <name evidence="1" type="ordered locus">NATL1_20981</name>
</gene>